<dbReference type="AlphaFoldDB" id="A0A0P9HG69"/>
<organism evidence="2 3">
    <name type="scientific">Kouleothrix aurantiaca</name>
    <dbReference type="NCBI Taxonomy" id="186479"/>
    <lineage>
        <taxon>Bacteria</taxon>
        <taxon>Bacillati</taxon>
        <taxon>Chloroflexota</taxon>
        <taxon>Chloroflexia</taxon>
        <taxon>Chloroflexales</taxon>
        <taxon>Roseiflexineae</taxon>
        <taxon>Roseiflexaceae</taxon>
        <taxon>Kouleothrix</taxon>
    </lineage>
</organism>
<keyword evidence="3" id="KW-1185">Reference proteome</keyword>
<reference evidence="2 3" key="1">
    <citation type="submission" date="2015-09" db="EMBL/GenBank/DDBJ databases">
        <title>Draft genome sequence of Kouleothrix aurantiaca JCM 19913.</title>
        <authorList>
            <person name="Hemp J."/>
        </authorList>
    </citation>
    <scope>NUCLEOTIDE SEQUENCE [LARGE SCALE GENOMIC DNA]</scope>
    <source>
        <strain evidence="2 3">COM-B</strain>
    </source>
</reference>
<protein>
    <recommendedName>
        <fullName evidence="4">Mannosyl-glycoprotein endo-beta-N-acetylglucosamidase-like domain-containing protein</fullName>
    </recommendedName>
</protein>
<evidence type="ECO:0000313" key="2">
    <source>
        <dbReference type="EMBL" id="KPV53782.1"/>
    </source>
</evidence>
<feature type="region of interest" description="Disordered" evidence="1">
    <location>
        <begin position="1"/>
        <end position="21"/>
    </location>
</feature>
<evidence type="ECO:0000256" key="1">
    <source>
        <dbReference type="SAM" id="MobiDB-lite"/>
    </source>
</evidence>
<dbReference type="Proteomes" id="UP000050509">
    <property type="component" value="Unassembled WGS sequence"/>
</dbReference>
<dbReference type="EMBL" id="LJCR01000180">
    <property type="protein sequence ID" value="KPV53782.1"/>
    <property type="molecule type" value="Genomic_DNA"/>
</dbReference>
<sequence length="211" mass="22570">MAVQSAAPQHGTPIPVVPSGDFRYDAPPSISRDDYIAIYCLIDSPACPEAGTMYDILATRDEEGIIDPGIEAAQGMHETGLGTNPKGVGRLPTLRADGSVDPCCGGRNLHGVQCFPGDARIADLAVDWGNGCAGVYPDYATSVRTWKGVILREYVAEGKDTPAKAVWKYAPVGKDGNNPPTYIADMENWITCWRAKGPKACYAERGIAVRQ</sequence>
<evidence type="ECO:0008006" key="4">
    <source>
        <dbReference type="Google" id="ProtNLM"/>
    </source>
</evidence>
<evidence type="ECO:0000313" key="3">
    <source>
        <dbReference type="Proteomes" id="UP000050509"/>
    </source>
</evidence>
<proteinExistence type="predicted"/>
<comment type="caution">
    <text evidence="2">The sequence shown here is derived from an EMBL/GenBank/DDBJ whole genome shotgun (WGS) entry which is preliminary data.</text>
</comment>
<accession>A0A0P9HG69</accession>
<gene>
    <name evidence="2" type="ORF">SE17_07640</name>
</gene>
<name>A0A0P9HG69_9CHLR</name>